<keyword evidence="2" id="KW-0238">DNA-binding</keyword>
<dbReference type="RefSeq" id="WP_171693708.1">
    <property type="nucleotide sequence ID" value="NZ_WHOC01000183.1"/>
</dbReference>
<keyword evidence="1" id="KW-0805">Transcription regulation</keyword>
<keyword evidence="4" id="KW-0472">Membrane</keyword>
<feature type="transmembrane region" description="Helical" evidence="4">
    <location>
        <begin position="306"/>
        <end position="328"/>
    </location>
</feature>
<gene>
    <name evidence="6" type="ORF">GC102_35440</name>
</gene>
<keyword evidence="4" id="KW-1133">Transmembrane helix</keyword>
<dbReference type="PROSITE" id="PS01124">
    <property type="entry name" value="HTH_ARAC_FAMILY_2"/>
    <property type="match status" value="1"/>
</dbReference>
<organism evidence="6 7">
    <name type="scientific">Paenibacillus germinis</name>
    <dbReference type="NCBI Taxonomy" id="2654979"/>
    <lineage>
        <taxon>Bacteria</taxon>
        <taxon>Bacillati</taxon>
        <taxon>Bacillota</taxon>
        <taxon>Bacilli</taxon>
        <taxon>Bacillales</taxon>
        <taxon>Paenibacillaceae</taxon>
        <taxon>Paenibacillus</taxon>
    </lineage>
</organism>
<protein>
    <submittedName>
        <fullName evidence="6">Helix-turn-helix domain-containing protein</fullName>
    </submittedName>
</protein>
<dbReference type="SMART" id="SM00342">
    <property type="entry name" value="HTH_ARAC"/>
    <property type="match status" value="1"/>
</dbReference>
<keyword evidence="4" id="KW-0812">Transmembrane</keyword>
<evidence type="ECO:0000256" key="3">
    <source>
        <dbReference type="ARBA" id="ARBA00023163"/>
    </source>
</evidence>
<dbReference type="EMBL" id="WHOC01000183">
    <property type="protein sequence ID" value="NOU90982.1"/>
    <property type="molecule type" value="Genomic_DNA"/>
</dbReference>
<feature type="domain" description="HTH araC/xylS-type" evidence="5">
    <location>
        <begin position="660"/>
        <end position="758"/>
    </location>
</feature>
<comment type="caution">
    <text evidence="6">The sequence shown here is derived from an EMBL/GenBank/DDBJ whole genome shotgun (WGS) entry which is preliminary data.</text>
</comment>
<proteinExistence type="predicted"/>
<dbReference type="PANTHER" id="PTHR43280:SF28">
    <property type="entry name" value="HTH-TYPE TRANSCRIPTIONAL ACTIVATOR RHAS"/>
    <property type="match status" value="1"/>
</dbReference>
<dbReference type="Gene3D" id="1.10.10.60">
    <property type="entry name" value="Homeodomain-like"/>
    <property type="match status" value="2"/>
</dbReference>
<dbReference type="SUPFAM" id="SSF46689">
    <property type="entry name" value="Homeodomain-like"/>
    <property type="match status" value="2"/>
</dbReference>
<accession>A0ABX1ZCC1</accession>
<evidence type="ECO:0000313" key="6">
    <source>
        <dbReference type="EMBL" id="NOU90982.1"/>
    </source>
</evidence>
<keyword evidence="3" id="KW-0804">Transcription</keyword>
<dbReference type="InterPro" id="IPR009057">
    <property type="entry name" value="Homeodomain-like_sf"/>
</dbReference>
<reference evidence="6 7" key="1">
    <citation type="submission" date="2019-10" db="EMBL/GenBank/DDBJ databases">
        <title>Description of Paenibacillus choica sp. nov.</title>
        <authorList>
            <person name="Carlier A."/>
            <person name="Qi S."/>
        </authorList>
    </citation>
    <scope>NUCLEOTIDE SEQUENCE [LARGE SCALE GENOMIC DNA]</scope>
    <source>
        <strain evidence="6 7">LMG 31460</strain>
    </source>
</reference>
<dbReference type="PROSITE" id="PS00041">
    <property type="entry name" value="HTH_ARAC_FAMILY_1"/>
    <property type="match status" value="1"/>
</dbReference>
<dbReference type="InterPro" id="IPR020449">
    <property type="entry name" value="Tscrpt_reg_AraC-type_HTH"/>
</dbReference>
<evidence type="ECO:0000256" key="2">
    <source>
        <dbReference type="ARBA" id="ARBA00023125"/>
    </source>
</evidence>
<dbReference type="PRINTS" id="PR00032">
    <property type="entry name" value="HTHARAC"/>
</dbReference>
<dbReference type="InterPro" id="IPR018060">
    <property type="entry name" value="HTH_AraC"/>
</dbReference>
<dbReference type="PANTHER" id="PTHR43280">
    <property type="entry name" value="ARAC-FAMILY TRANSCRIPTIONAL REGULATOR"/>
    <property type="match status" value="1"/>
</dbReference>
<evidence type="ECO:0000256" key="1">
    <source>
        <dbReference type="ARBA" id="ARBA00023015"/>
    </source>
</evidence>
<evidence type="ECO:0000259" key="5">
    <source>
        <dbReference type="PROSITE" id="PS01124"/>
    </source>
</evidence>
<evidence type="ECO:0000313" key="7">
    <source>
        <dbReference type="Proteomes" id="UP000658690"/>
    </source>
</evidence>
<dbReference type="Proteomes" id="UP000658690">
    <property type="component" value="Unassembled WGS sequence"/>
</dbReference>
<evidence type="ECO:0000256" key="4">
    <source>
        <dbReference type="SAM" id="Phobius"/>
    </source>
</evidence>
<name>A0ABX1ZCC1_9BACL</name>
<sequence length="759" mass="87978">MIMDKKGMNMMLFKQTYLKHKNSSLFIKLMMSFMIIVVILVSFNFMSNSFFLNNIQNEIVNTSQANLNTTVNDYENHILSIKKLGMSLHVNENAKLLNGSTGGQINSMLLYRIRNELQSMLADSYLMIDNIIYLLGDQSIVIEKEGTRTFEEMFVNYYGNEVYTKDFWLQELAKPYSFKLFPESAFFMNSFGQQIHRGQFIPVLVKNQFNPQFSLIILLNSRSMFASFYQPAKDGKLFISDETGTTIYASDSDYSAIPSSLLASGQKTGYIQQGKNYLYYQVGKETGYTYTSVIPSSQIKAKIVRLNWLLAGFLLLSIAISLGASIFFTKRLNNPIRKILDSIQHHHVSMPTNSSIREFDFISEKIKDISQAHHDIRQDLTRKNSLLKNYAYINHLKQIHTNTQDLKMHMAFDTPFVLIGFHLTFRSHNLKQIDIHIPKASFFIRELIHTHISQSFNDSLTFQIEQNLILTLIFSKGDESNQIEEHLQRLRKIFDMDQLYCLITIAVSPHQTDPTAFTETYGHILRLLESRKLGEDAQIIPFSTKITGDIPEDWERNELQAHMEAGNEKELLRIGRKMLALLEKKEASVEYFVRFAQSFSQQLLKSFSPAERDRLLETIQDEKPHDCYTLEAFDRYLEQLVAAACILYDHKKDQTDPICDFVLTYIHNHYGDDISLDIISDHLKITSSYLSTYFKEKMGMNFSDYVQTYRMKKAAELLETSELKVNEVAQRVGYLSVNSFIRNFKKFTGYPPGEYRKRN</sequence>
<keyword evidence="7" id="KW-1185">Reference proteome</keyword>
<dbReference type="InterPro" id="IPR018062">
    <property type="entry name" value="HTH_AraC-typ_CS"/>
</dbReference>
<dbReference type="Pfam" id="PF12833">
    <property type="entry name" value="HTH_18"/>
    <property type="match status" value="1"/>
</dbReference>